<evidence type="ECO:0000313" key="2">
    <source>
        <dbReference type="Proteomes" id="UP000181951"/>
    </source>
</evidence>
<gene>
    <name evidence="1" type="ORF">SAMN05216267_10878</name>
</gene>
<dbReference type="OrthoDB" id="162563at2"/>
<dbReference type="EMBL" id="FODD01000087">
    <property type="protein sequence ID" value="SEP06968.1"/>
    <property type="molecule type" value="Genomic_DNA"/>
</dbReference>
<evidence type="ECO:0008006" key="3">
    <source>
        <dbReference type="Google" id="ProtNLM"/>
    </source>
</evidence>
<evidence type="ECO:0000313" key="1">
    <source>
        <dbReference type="EMBL" id="SEP06968.1"/>
    </source>
</evidence>
<dbReference type="STRING" id="310780.SAMN05216267_10878"/>
<dbReference type="InterPro" id="IPR016888">
    <property type="entry name" value="UCP028498"/>
</dbReference>
<organism evidence="1 2">
    <name type="scientific">Actinacidiphila rubida</name>
    <dbReference type="NCBI Taxonomy" id="310780"/>
    <lineage>
        <taxon>Bacteria</taxon>
        <taxon>Bacillati</taxon>
        <taxon>Actinomycetota</taxon>
        <taxon>Actinomycetes</taxon>
        <taxon>Kitasatosporales</taxon>
        <taxon>Streptomycetaceae</taxon>
        <taxon>Actinacidiphila</taxon>
    </lineage>
</organism>
<dbReference type="Proteomes" id="UP000181951">
    <property type="component" value="Unassembled WGS sequence"/>
</dbReference>
<proteinExistence type="predicted"/>
<protein>
    <recommendedName>
        <fullName evidence="3">DUF2255 family protein</fullName>
    </recommendedName>
</protein>
<dbReference type="AlphaFoldDB" id="A0A1H8UWL9"/>
<accession>A0A1H8UWL9</accession>
<reference evidence="1 2" key="1">
    <citation type="submission" date="2016-10" db="EMBL/GenBank/DDBJ databases">
        <authorList>
            <person name="de Groot N.N."/>
        </authorList>
    </citation>
    <scope>NUCLEOTIDE SEQUENCE [LARGE SCALE GENOMIC DNA]</scope>
    <source>
        <strain evidence="1 2">CGMCC 4.2026</strain>
    </source>
</reference>
<keyword evidence="2" id="KW-1185">Reference proteome</keyword>
<dbReference type="Pfam" id="PF10012">
    <property type="entry name" value="DUF2255"/>
    <property type="match status" value="1"/>
</dbReference>
<dbReference type="RefSeq" id="WP_069467600.1">
    <property type="nucleotide sequence ID" value="NZ_FODD01000087.1"/>
</dbReference>
<sequence length="124" mass="13748">MTAWTAAELDRIDGTDELDVAPLESDGTLRPPTTIWVVREGDDLYVRSWRGTGGAWYQAARSTHAGRITSSGLAKDVTFTEETDPVVNHRVDAAYRSKYSRYSNYVAPMVADGARATTLRLQPR</sequence>
<name>A0A1H8UWL9_9ACTN</name>